<dbReference type="CDD" id="cd00487">
    <property type="entry name" value="Pep_deformylase"/>
    <property type="match status" value="1"/>
</dbReference>
<dbReference type="PIRSF" id="PIRSF004749">
    <property type="entry name" value="Pep_def"/>
    <property type="match status" value="1"/>
</dbReference>
<organism evidence="3 4">
    <name type="scientific">Candidatus Jacksonbacteria bacterium RIFCSPLOWO2_02_FULL_44_20</name>
    <dbReference type="NCBI Taxonomy" id="1798460"/>
    <lineage>
        <taxon>Bacteria</taxon>
        <taxon>Candidatus Jacksoniibacteriota</taxon>
    </lineage>
</organism>
<dbReference type="Pfam" id="PF01327">
    <property type="entry name" value="Pep_deformylase"/>
    <property type="match status" value="1"/>
</dbReference>
<dbReference type="InterPro" id="IPR023635">
    <property type="entry name" value="Peptide_deformylase"/>
</dbReference>
<feature type="binding site" evidence="2">
    <location>
        <position position="147"/>
    </location>
    <ligand>
        <name>Fe cation</name>
        <dbReference type="ChEBI" id="CHEBI:24875"/>
    </ligand>
</feature>
<dbReference type="PANTHER" id="PTHR10458">
    <property type="entry name" value="PEPTIDE DEFORMYLASE"/>
    <property type="match status" value="1"/>
</dbReference>
<keyword evidence="2" id="KW-0408">Iron</keyword>
<dbReference type="EMBL" id="MHJU01000040">
    <property type="protein sequence ID" value="OGY72237.1"/>
    <property type="molecule type" value="Genomic_DNA"/>
</dbReference>
<protein>
    <recommendedName>
        <fullName evidence="2">Peptide deformylase</fullName>
        <shortName evidence="2">PDF</shortName>
        <ecNumber evidence="2">3.5.1.88</ecNumber>
    </recommendedName>
    <alternativeName>
        <fullName evidence="2">Polypeptide deformylase</fullName>
    </alternativeName>
</protein>
<evidence type="ECO:0000313" key="3">
    <source>
        <dbReference type="EMBL" id="OGY72237.1"/>
    </source>
</evidence>
<evidence type="ECO:0000256" key="2">
    <source>
        <dbReference type="HAMAP-Rule" id="MF_00163"/>
    </source>
</evidence>
<dbReference type="EC" id="3.5.1.88" evidence="2"/>
<keyword evidence="2" id="KW-0378">Hydrolase</keyword>
<feature type="active site" evidence="2">
    <location>
        <position position="144"/>
    </location>
</feature>
<keyword evidence="2" id="KW-0648">Protein biosynthesis</keyword>
<reference evidence="3 4" key="1">
    <citation type="journal article" date="2016" name="Nat. Commun.">
        <title>Thousands of microbial genomes shed light on interconnected biogeochemical processes in an aquifer system.</title>
        <authorList>
            <person name="Anantharaman K."/>
            <person name="Brown C.T."/>
            <person name="Hug L.A."/>
            <person name="Sharon I."/>
            <person name="Castelle C.J."/>
            <person name="Probst A.J."/>
            <person name="Thomas B.C."/>
            <person name="Singh A."/>
            <person name="Wilkins M.J."/>
            <person name="Karaoz U."/>
            <person name="Brodie E.L."/>
            <person name="Williams K.H."/>
            <person name="Hubbard S.S."/>
            <person name="Banfield J.F."/>
        </authorList>
    </citation>
    <scope>NUCLEOTIDE SEQUENCE [LARGE SCALE GENOMIC DNA]</scope>
</reference>
<keyword evidence="2" id="KW-0479">Metal-binding</keyword>
<evidence type="ECO:0000313" key="4">
    <source>
        <dbReference type="Proteomes" id="UP000178315"/>
    </source>
</evidence>
<dbReference type="Proteomes" id="UP000178315">
    <property type="component" value="Unassembled WGS sequence"/>
</dbReference>
<dbReference type="SUPFAM" id="SSF56420">
    <property type="entry name" value="Peptide deformylase"/>
    <property type="match status" value="1"/>
</dbReference>
<accession>A0A1G2A827</accession>
<dbReference type="PRINTS" id="PR01576">
    <property type="entry name" value="PDEFORMYLASE"/>
</dbReference>
<evidence type="ECO:0000256" key="1">
    <source>
        <dbReference type="ARBA" id="ARBA00010759"/>
    </source>
</evidence>
<feature type="binding site" evidence="2">
    <location>
        <position position="143"/>
    </location>
    <ligand>
        <name>Fe cation</name>
        <dbReference type="ChEBI" id="CHEBI:24875"/>
    </ligand>
</feature>
<dbReference type="GO" id="GO:0046872">
    <property type="term" value="F:metal ion binding"/>
    <property type="evidence" value="ECO:0007669"/>
    <property type="project" value="UniProtKB-KW"/>
</dbReference>
<sequence>MTIITYPNPILRQKTSDIDVSKFGKSSLRELGKDMIKTMYKARGVGLAAPQIGKNIRLAVIAKETSDRYPGEDLNLKQNIILINPYIIAHSVETDTLEEGCLSLPGVLVDVERSVWIKVRADDFRNRPYDFQARGFFARVVQHEVDHLDGVLIIDKKVL</sequence>
<comment type="caution">
    <text evidence="3">The sequence shown here is derived from an EMBL/GenBank/DDBJ whole genome shotgun (WGS) entry which is preliminary data.</text>
</comment>
<comment type="function">
    <text evidence="2">Removes the formyl group from the N-terminal Met of newly synthesized proteins. Requires at least a dipeptide for an efficient rate of reaction. N-terminal L-methionine is a prerequisite for activity but the enzyme has broad specificity at other positions.</text>
</comment>
<dbReference type="InterPro" id="IPR036821">
    <property type="entry name" value="Peptide_deformylase_sf"/>
</dbReference>
<dbReference type="GO" id="GO:0006412">
    <property type="term" value="P:translation"/>
    <property type="evidence" value="ECO:0007669"/>
    <property type="project" value="UniProtKB-UniRule"/>
</dbReference>
<gene>
    <name evidence="2" type="primary">def</name>
    <name evidence="3" type="ORF">A3H61_04475</name>
</gene>
<dbReference type="HAMAP" id="MF_00163">
    <property type="entry name" value="Pep_deformylase"/>
    <property type="match status" value="1"/>
</dbReference>
<feature type="binding site" evidence="2">
    <location>
        <position position="101"/>
    </location>
    <ligand>
        <name>Fe cation</name>
        <dbReference type="ChEBI" id="CHEBI:24875"/>
    </ligand>
</feature>
<dbReference type="NCBIfam" id="TIGR00079">
    <property type="entry name" value="pept_deformyl"/>
    <property type="match status" value="1"/>
</dbReference>
<comment type="similarity">
    <text evidence="1 2">Belongs to the polypeptide deformylase family.</text>
</comment>
<dbReference type="Gene3D" id="3.90.45.10">
    <property type="entry name" value="Peptide deformylase"/>
    <property type="match status" value="1"/>
</dbReference>
<name>A0A1G2A827_9BACT</name>
<dbReference type="GO" id="GO:0042586">
    <property type="term" value="F:peptide deformylase activity"/>
    <property type="evidence" value="ECO:0007669"/>
    <property type="project" value="UniProtKB-UniRule"/>
</dbReference>
<dbReference type="PANTHER" id="PTHR10458:SF22">
    <property type="entry name" value="PEPTIDE DEFORMYLASE"/>
    <property type="match status" value="1"/>
</dbReference>
<proteinExistence type="inferred from homology"/>
<comment type="catalytic activity">
    <reaction evidence="2">
        <text>N-terminal N-formyl-L-methionyl-[peptide] + H2O = N-terminal L-methionyl-[peptide] + formate</text>
        <dbReference type="Rhea" id="RHEA:24420"/>
        <dbReference type="Rhea" id="RHEA-COMP:10639"/>
        <dbReference type="Rhea" id="RHEA-COMP:10640"/>
        <dbReference type="ChEBI" id="CHEBI:15377"/>
        <dbReference type="ChEBI" id="CHEBI:15740"/>
        <dbReference type="ChEBI" id="CHEBI:49298"/>
        <dbReference type="ChEBI" id="CHEBI:64731"/>
        <dbReference type="EC" id="3.5.1.88"/>
    </reaction>
</comment>
<dbReference type="NCBIfam" id="NF001159">
    <property type="entry name" value="PRK00150.1-3"/>
    <property type="match status" value="1"/>
</dbReference>
<dbReference type="AlphaFoldDB" id="A0A1G2A827"/>
<comment type="cofactor">
    <cofactor evidence="2">
        <name>Fe(2+)</name>
        <dbReference type="ChEBI" id="CHEBI:29033"/>
    </cofactor>
    <text evidence="2">Binds 1 Fe(2+) ion.</text>
</comment>